<dbReference type="OrthoDB" id="4310865at2"/>
<evidence type="ECO:0000313" key="3">
    <source>
        <dbReference type="EMBL" id="KMS75766.1"/>
    </source>
</evidence>
<proteinExistence type="predicted"/>
<evidence type="ECO:0008006" key="5">
    <source>
        <dbReference type="Google" id="ProtNLM"/>
    </source>
</evidence>
<name>A0A0J7ZIA6_STRVR</name>
<accession>A0A0J7ZIA6</accession>
<dbReference type="PATRIC" id="fig|1938.3.peg.6007"/>
<feature type="chain" id="PRO_5005292818" description="Lipoprotein" evidence="2">
    <location>
        <begin position="19"/>
        <end position="162"/>
    </location>
</feature>
<dbReference type="AlphaFoldDB" id="A0A0J7ZIA6"/>
<feature type="compositionally biased region" description="Pro residues" evidence="1">
    <location>
        <begin position="26"/>
        <end position="76"/>
    </location>
</feature>
<dbReference type="EMBL" id="LFNT01000006">
    <property type="protein sequence ID" value="KMS75766.1"/>
    <property type="molecule type" value="Genomic_DNA"/>
</dbReference>
<dbReference type="PROSITE" id="PS51257">
    <property type="entry name" value="PROKAR_LIPOPROTEIN"/>
    <property type="match status" value="1"/>
</dbReference>
<feature type="signal peptide" evidence="2">
    <location>
        <begin position="1"/>
        <end position="18"/>
    </location>
</feature>
<organism evidence="3 4">
    <name type="scientific">Streptomyces viridochromogenes</name>
    <dbReference type="NCBI Taxonomy" id="1938"/>
    <lineage>
        <taxon>Bacteria</taxon>
        <taxon>Bacillati</taxon>
        <taxon>Actinomycetota</taxon>
        <taxon>Actinomycetes</taxon>
        <taxon>Kitasatosporales</taxon>
        <taxon>Streptomycetaceae</taxon>
        <taxon>Streptomyces</taxon>
    </lineage>
</organism>
<gene>
    <name evidence="3" type="ORF">ACM01_08380</name>
</gene>
<comment type="caution">
    <text evidence="3">The sequence shown here is derived from an EMBL/GenBank/DDBJ whole genome shotgun (WGS) entry which is preliminary data.</text>
</comment>
<reference evidence="3 4" key="1">
    <citation type="submission" date="2015-06" db="EMBL/GenBank/DDBJ databases">
        <authorList>
            <person name="Ju K.-S."/>
            <person name="Doroghazi J.R."/>
            <person name="Metcalf W.W."/>
        </authorList>
    </citation>
    <scope>NUCLEOTIDE SEQUENCE [LARGE SCALE GENOMIC DNA]</scope>
    <source>
        <strain evidence="3 4">NRRL 3414</strain>
    </source>
</reference>
<evidence type="ECO:0000313" key="4">
    <source>
        <dbReference type="Proteomes" id="UP000037432"/>
    </source>
</evidence>
<evidence type="ECO:0000256" key="2">
    <source>
        <dbReference type="SAM" id="SignalP"/>
    </source>
</evidence>
<protein>
    <recommendedName>
        <fullName evidence="5">Lipoprotein</fullName>
    </recommendedName>
</protein>
<sequence>MTLLPRAAAALLLGVAAAACTDTPAPTRPTPTPPSHTAPPTPRPTATPTPIPTHIPTPTPVPTPAPTTATPAPPAPAVLAQDDTGRTVTLPLGDATQLRLSGSWRAATPTVDGTAIVLVPVDYESDPGFRAWDIRAAAPGEAVLHTTGGPGRRALRITFRVP</sequence>
<evidence type="ECO:0000256" key="1">
    <source>
        <dbReference type="SAM" id="MobiDB-lite"/>
    </source>
</evidence>
<dbReference type="Proteomes" id="UP000037432">
    <property type="component" value="Unassembled WGS sequence"/>
</dbReference>
<keyword evidence="2" id="KW-0732">Signal</keyword>
<feature type="region of interest" description="Disordered" evidence="1">
    <location>
        <begin position="22"/>
        <end position="79"/>
    </location>
</feature>
<dbReference type="RefSeq" id="WP_048580456.1">
    <property type="nucleotide sequence ID" value="NZ_LFNT01000006.1"/>
</dbReference>